<keyword evidence="3 7" id="KW-0812">Transmembrane</keyword>
<evidence type="ECO:0000313" key="10">
    <source>
        <dbReference type="Proteomes" id="UP000199585"/>
    </source>
</evidence>
<proteinExistence type="inferred from homology"/>
<comment type="cofactor">
    <cofactor evidence="7">
        <name>FMN</name>
        <dbReference type="ChEBI" id="CHEBI:58210"/>
    </cofactor>
    <text evidence="7">Binds 1 FMN per subunit.</text>
</comment>
<dbReference type="GO" id="GO:0020037">
    <property type="term" value="F:heme binding"/>
    <property type="evidence" value="ECO:0007669"/>
    <property type="project" value="UniProtKB-UniRule"/>
</dbReference>
<comment type="subunit">
    <text evidence="7">Heterodimer of a catalytic subunit (MsrP) and a heme-binding subunit (MsrQ).</text>
</comment>
<dbReference type="PANTHER" id="PTHR36964">
    <property type="entry name" value="PROTEIN-METHIONINE-SULFOXIDE REDUCTASE HEME-BINDING SUBUNIT MSRQ"/>
    <property type="match status" value="1"/>
</dbReference>
<feature type="transmembrane region" description="Helical" evidence="7">
    <location>
        <begin position="56"/>
        <end position="73"/>
    </location>
</feature>
<keyword evidence="7" id="KW-1003">Cell membrane</keyword>
<sequence length="214" mass="24023">MAIASAINGAVRRVPAWPLYILGAAYVGWEFWSALTQQGAYAVEPINVLERQYGEAALLLLIAGLAVTPLRVWTGVNLIKFRRAIGLLAFFLVLAHFLVFVLLDVQSLSRVVTEVVKRPYVTVGFAAFVLLIPLALTSNNRAIRKLGPVRWRHLHKLVYPAAVLGALHYVWLVKGWPREPFIYMAVVIALLTLRLKWSQIRTLFVRRSRPADAS</sequence>
<keyword evidence="4 7" id="KW-1133">Transmembrane helix</keyword>
<evidence type="ECO:0000256" key="7">
    <source>
        <dbReference type="HAMAP-Rule" id="MF_01207"/>
    </source>
</evidence>
<evidence type="ECO:0000256" key="6">
    <source>
        <dbReference type="ARBA" id="ARBA00023136"/>
    </source>
</evidence>
<dbReference type="OrthoDB" id="9788328at2"/>
<accession>A0A1H7ZYJ7</accession>
<evidence type="ECO:0000256" key="2">
    <source>
        <dbReference type="ARBA" id="ARBA00022448"/>
    </source>
</evidence>
<dbReference type="GO" id="GO:0010181">
    <property type="term" value="F:FMN binding"/>
    <property type="evidence" value="ECO:0007669"/>
    <property type="project" value="UniProtKB-UniRule"/>
</dbReference>
<feature type="transmembrane region" description="Helical" evidence="7">
    <location>
        <begin position="85"/>
        <end position="103"/>
    </location>
</feature>
<dbReference type="GO" id="GO:0009055">
    <property type="term" value="F:electron transfer activity"/>
    <property type="evidence" value="ECO:0007669"/>
    <property type="project" value="UniProtKB-UniRule"/>
</dbReference>
<evidence type="ECO:0000256" key="1">
    <source>
        <dbReference type="ARBA" id="ARBA00004141"/>
    </source>
</evidence>
<protein>
    <recommendedName>
        <fullName evidence="7">Protein-methionine-sulfoxide reductase heme-binding subunit MsrQ</fullName>
    </recommendedName>
    <alternativeName>
        <fullName evidence="7">Flavocytochrome MsrQ</fullName>
    </alternativeName>
</protein>
<feature type="transmembrane region" description="Helical" evidence="7">
    <location>
        <begin position="180"/>
        <end position="197"/>
    </location>
</feature>
<dbReference type="NCBIfam" id="NF003833">
    <property type="entry name" value="PRK05419.1-5"/>
    <property type="match status" value="1"/>
</dbReference>
<evidence type="ECO:0000256" key="3">
    <source>
        <dbReference type="ARBA" id="ARBA00022692"/>
    </source>
</evidence>
<keyword evidence="7" id="KW-0285">Flavoprotein</keyword>
<reference evidence="9 10" key="1">
    <citation type="submission" date="2016-10" db="EMBL/GenBank/DDBJ databases">
        <authorList>
            <person name="de Groot N.N."/>
        </authorList>
    </citation>
    <scope>NUCLEOTIDE SEQUENCE [LARGE SCALE GENOMIC DNA]</scope>
    <source>
        <strain evidence="9 10">DSM 16213</strain>
    </source>
</reference>
<name>A0A1H7ZYJ7_9RHOB</name>
<comment type="similarity">
    <text evidence="7">Belongs to the MsrQ family.</text>
</comment>
<evidence type="ECO:0000259" key="8">
    <source>
        <dbReference type="Pfam" id="PF01794"/>
    </source>
</evidence>
<dbReference type="HAMAP" id="MF_01207">
    <property type="entry name" value="MsrQ"/>
    <property type="match status" value="1"/>
</dbReference>
<dbReference type="Pfam" id="PF01794">
    <property type="entry name" value="Ferric_reduct"/>
    <property type="match status" value="1"/>
</dbReference>
<evidence type="ECO:0000256" key="5">
    <source>
        <dbReference type="ARBA" id="ARBA00023004"/>
    </source>
</evidence>
<comment type="subcellular location">
    <subcellularLocation>
        <location evidence="7">Cell membrane</location>
        <topology evidence="7">Multi-pass membrane protein</topology>
    </subcellularLocation>
    <subcellularLocation>
        <location evidence="1">Membrane</location>
        <topology evidence="1">Multi-pass membrane protein</topology>
    </subcellularLocation>
</comment>
<dbReference type="PANTHER" id="PTHR36964:SF1">
    <property type="entry name" value="PROTEIN-METHIONINE-SULFOXIDE REDUCTASE HEME-BINDING SUBUNIT MSRQ"/>
    <property type="match status" value="1"/>
</dbReference>
<keyword evidence="6 7" id="KW-0472">Membrane</keyword>
<dbReference type="Proteomes" id="UP000199585">
    <property type="component" value="Unassembled WGS sequence"/>
</dbReference>
<organism evidence="9 10">
    <name type="scientific">Loktanella fryxellensis</name>
    <dbReference type="NCBI Taxonomy" id="245187"/>
    <lineage>
        <taxon>Bacteria</taxon>
        <taxon>Pseudomonadati</taxon>
        <taxon>Pseudomonadota</taxon>
        <taxon>Alphaproteobacteria</taxon>
        <taxon>Rhodobacterales</taxon>
        <taxon>Roseobacteraceae</taxon>
        <taxon>Loktanella</taxon>
    </lineage>
</organism>
<evidence type="ECO:0000313" key="9">
    <source>
        <dbReference type="EMBL" id="SEM63306.1"/>
    </source>
</evidence>
<feature type="transmembrane region" description="Helical" evidence="7">
    <location>
        <begin position="157"/>
        <end position="174"/>
    </location>
</feature>
<dbReference type="EMBL" id="FOCI01000002">
    <property type="protein sequence ID" value="SEM63306.1"/>
    <property type="molecule type" value="Genomic_DNA"/>
</dbReference>
<dbReference type="RefSeq" id="WP_089898687.1">
    <property type="nucleotide sequence ID" value="NZ_FOCI01000002.1"/>
</dbReference>
<dbReference type="GO" id="GO:0046872">
    <property type="term" value="F:metal ion binding"/>
    <property type="evidence" value="ECO:0007669"/>
    <property type="project" value="UniProtKB-KW"/>
</dbReference>
<keyword evidence="10" id="KW-1185">Reference proteome</keyword>
<comment type="cofactor">
    <cofactor evidence="7">
        <name>heme b</name>
        <dbReference type="ChEBI" id="CHEBI:60344"/>
    </cofactor>
    <text evidence="7">Binds 1 heme b (iron(II)-protoporphyrin IX) group per subunit.</text>
</comment>
<evidence type="ECO:0000256" key="4">
    <source>
        <dbReference type="ARBA" id="ARBA00022989"/>
    </source>
</evidence>
<feature type="domain" description="Ferric oxidoreductase" evidence="8">
    <location>
        <begin position="56"/>
        <end position="165"/>
    </location>
</feature>
<comment type="function">
    <text evidence="7">Part of the MsrPQ system that repairs oxidized periplasmic proteins containing methionine sulfoxide residues (Met-O), using respiratory chain electrons. Thus protects these proteins from oxidative-stress damage caused by reactive species of oxygen and chlorine generated by the host defense mechanisms. MsrPQ is essential for the maintenance of envelope integrity under bleach stress, rescuing a wide series of structurally unrelated periplasmic proteins from methionine oxidation. MsrQ provides electrons for reduction to the reductase catalytic subunit MsrP, using the quinone pool of the respiratory chain.</text>
</comment>
<keyword evidence="7" id="KW-0479">Metal-binding</keyword>
<feature type="transmembrane region" description="Helical" evidence="7">
    <location>
        <begin position="118"/>
        <end position="136"/>
    </location>
</feature>
<keyword evidence="7" id="KW-0249">Electron transport</keyword>
<dbReference type="GO" id="GO:0016679">
    <property type="term" value="F:oxidoreductase activity, acting on diphenols and related substances as donors"/>
    <property type="evidence" value="ECO:0007669"/>
    <property type="project" value="TreeGrafter"/>
</dbReference>
<dbReference type="GO" id="GO:0030091">
    <property type="term" value="P:protein repair"/>
    <property type="evidence" value="ECO:0007669"/>
    <property type="project" value="UniProtKB-UniRule"/>
</dbReference>
<dbReference type="InterPro" id="IPR022837">
    <property type="entry name" value="MsrQ-like"/>
</dbReference>
<dbReference type="GO" id="GO:0005886">
    <property type="term" value="C:plasma membrane"/>
    <property type="evidence" value="ECO:0007669"/>
    <property type="project" value="UniProtKB-SubCell"/>
</dbReference>
<keyword evidence="5 7" id="KW-0408">Iron</keyword>
<dbReference type="InterPro" id="IPR013130">
    <property type="entry name" value="Fe3_Rdtase_TM_dom"/>
</dbReference>
<keyword evidence="7" id="KW-0349">Heme</keyword>
<dbReference type="STRING" id="245187.SAMN04488003_102189"/>
<gene>
    <name evidence="7" type="primary">msrQ</name>
    <name evidence="9" type="ORF">SAMN04488003_102189</name>
</gene>
<comment type="caution">
    <text evidence="7">Lacks conserved residue(s) required for the propagation of feature annotation.</text>
</comment>
<dbReference type="AlphaFoldDB" id="A0A1H7ZYJ7"/>
<keyword evidence="7" id="KW-0288">FMN</keyword>
<keyword evidence="2 7" id="KW-0813">Transport</keyword>